<dbReference type="PANTHER" id="PTHR35806:SF1">
    <property type="entry name" value="OXALOACETATE DECARBOXYLASE BETA CHAIN 2"/>
    <property type="match status" value="1"/>
</dbReference>
<evidence type="ECO:0000256" key="4">
    <source>
        <dbReference type="ARBA" id="ARBA00022967"/>
    </source>
</evidence>
<accession>A0A840VF81</accession>
<proteinExistence type="predicted"/>
<sequence>MLEQLQQLVHLTGFGGLEWRMIVMWGVVLILLWLAVYKGFEPLLLIPIAFGALLANLPTENLIEKPAGPVRSPATGSIVASMVQPGEVVTIERVPHERPDHLIRLKPDEIEALFQAESARYQAGEGALLFVIRPETPTPTDDSNPAATSTPVRVPFAGGQIEVTRDDFLVWSPSSGRVVDAPAPLGTTVIEGQTLTELSSHHTGGFFHWISLGVVLEIFPPIIFLGVGALTDFGPLIANPRMLLLGAAAQLGVFVTFLGAIALGFTAKQAASIGIIGGADGPTSIFLSNALAPELMAPIAVAAYSYMALVPVIQPPIMRALTNEAERKIRMKSLRKVSRLEKLIFALAVTVLCILLVPPVAPLIAMLMLGNFLRECGVTERLTKAAQNEIINIITIFLGTSVGITMQGDRFLRLETMMIIVLGVIAFGFSTAGGVLMAKLMNVFSKNKINPLIGSAGVSAVPMAARVSHTEGLKADPHNYLLMHAMGPNVAGVIGTALAAGYFLALLGGH</sequence>
<feature type="transmembrane region" description="Helical" evidence="7">
    <location>
        <begin position="343"/>
        <end position="370"/>
    </location>
</feature>
<evidence type="ECO:0000256" key="3">
    <source>
        <dbReference type="ARBA" id="ARBA00022692"/>
    </source>
</evidence>
<dbReference type="GO" id="GO:0008948">
    <property type="term" value="F:oxaloacetate decarboxylase activity"/>
    <property type="evidence" value="ECO:0007669"/>
    <property type="project" value="UniProtKB-EC"/>
</dbReference>
<feature type="transmembrane region" description="Helical" evidence="7">
    <location>
        <begin position="490"/>
        <end position="509"/>
    </location>
</feature>
<protein>
    <submittedName>
        <fullName evidence="8">Oxaloacetate decarboxylase beta subunit</fullName>
        <ecNumber evidence="8">4.1.1.112</ecNumber>
    </submittedName>
</protein>
<keyword evidence="2" id="KW-1003">Cell membrane</keyword>
<keyword evidence="4" id="KW-1278">Translocase</keyword>
<keyword evidence="5 7" id="KW-1133">Transmembrane helix</keyword>
<keyword evidence="3 7" id="KW-0812">Transmembrane</keyword>
<evidence type="ECO:0000256" key="6">
    <source>
        <dbReference type="ARBA" id="ARBA00023136"/>
    </source>
</evidence>
<dbReference type="GO" id="GO:0006814">
    <property type="term" value="P:sodium ion transport"/>
    <property type="evidence" value="ECO:0007669"/>
    <property type="project" value="InterPro"/>
</dbReference>
<dbReference type="EMBL" id="JACHFD010000013">
    <property type="protein sequence ID" value="MBB5352479.1"/>
    <property type="molecule type" value="Genomic_DNA"/>
</dbReference>
<gene>
    <name evidence="8" type="ORF">HNR46_002725</name>
</gene>
<feature type="transmembrane region" description="Helical" evidence="7">
    <location>
        <begin position="270"/>
        <end position="291"/>
    </location>
</feature>
<evidence type="ECO:0000256" key="1">
    <source>
        <dbReference type="ARBA" id="ARBA00004651"/>
    </source>
</evidence>
<dbReference type="NCBIfam" id="TIGR01109">
    <property type="entry name" value="Na_pump_decarbB"/>
    <property type="match status" value="1"/>
</dbReference>
<dbReference type="PANTHER" id="PTHR35806">
    <property type="entry name" value="OXALOACETATE DECARBOXYLASE BETA CHAIN 2"/>
    <property type="match status" value="1"/>
</dbReference>
<reference evidence="8 9" key="1">
    <citation type="submission" date="2020-08" db="EMBL/GenBank/DDBJ databases">
        <title>Genomic Encyclopedia of Type Strains, Phase IV (KMG-IV): sequencing the most valuable type-strain genomes for metagenomic binning, comparative biology and taxonomic classification.</title>
        <authorList>
            <person name="Goeker M."/>
        </authorList>
    </citation>
    <scope>NUCLEOTIDE SEQUENCE [LARGE SCALE GENOMIC DNA]</scope>
    <source>
        <strain evidence="8 9">YC6886</strain>
    </source>
</reference>
<comment type="subcellular location">
    <subcellularLocation>
        <location evidence="1">Cell membrane</location>
        <topology evidence="1">Multi-pass membrane protein</topology>
    </subcellularLocation>
</comment>
<dbReference type="GO" id="GO:0005886">
    <property type="term" value="C:plasma membrane"/>
    <property type="evidence" value="ECO:0007669"/>
    <property type="project" value="UniProtKB-SubCell"/>
</dbReference>
<dbReference type="Proteomes" id="UP000557717">
    <property type="component" value="Unassembled WGS sequence"/>
</dbReference>
<feature type="transmembrane region" description="Helical" evidence="7">
    <location>
        <begin position="21"/>
        <end position="37"/>
    </location>
</feature>
<evidence type="ECO:0000256" key="2">
    <source>
        <dbReference type="ARBA" id="ARBA00022475"/>
    </source>
</evidence>
<evidence type="ECO:0000256" key="7">
    <source>
        <dbReference type="SAM" id="Phobius"/>
    </source>
</evidence>
<feature type="transmembrane region" description="Helical" evidence="7">
    <location>
        <begin position="206"/>
        <end position="230"/>
    </location>
</feature>
<evidence type="ECO:0000313" key="9">
    <source>
        <dbReference type="Proteomes" id="UP000557717"/>
    </source>
</evidence>
<feature type="transmembrane region" description="Helical" evidence="7">
    <location>
        <begin position="242"/>
        <end position="263"/>
    </location>
</feature>
<dbReference type="AlphaFoldDB" id="A0A840VF81"/>
<dbReference type="Pfam" id="PF03977">
    <property type="entry name" value="OAD_beta"/>
    <property type="match status" value="1"/>
</dbReference>
<keyword evidence="8" id="KW-0456">Lyase</keyword>
<evidence type="ECO:0000256" key="5">
    <source>
        <dbReference type="ARBA" id="ARBA00022989"/>
    </source>
</evidence>
<keyword evidence="6 7" id="KW-0472">Membrane</keyword>
<comment type="caution">
    <text evidence="8">The sequence shown here is derived from an EMBL/GenBank/DDBJ whole genome shotgun (WGS) entry which is preliminary data.</text>
</comment>
<dbReference type="InterPro" id="IPR005661">
    <property type="entry name" value="OadB_MmdB"/>
</dbReference>
<evidence type="ECO:0000313" key="8">
    <source>
        <dbReference type="EMBL" id="MBB5352479.1"/>
    </source>
</evidence>
<feature type="transmembrane region" description="Helical" evidence="7">
    <location>
        <begin position="303"/>
        <end position="322"/>
    </location>
</feature>
<name>A0A840VF81_9BACT</name>
<keyword evidence="9" id="KW-1185">Reference proteome</keyword>
<organism evidence="8 9">
    <name type="scientific">Haloferula luteola</name>
    <dbReference type="NCBI Taxonomy" id="595692"/>
    <lineage>
        <taxon>Bacteria</taxon>
        <taxon>Pseudomonadati</taxon>
        <taxon>Verrucomicrobiota</taxon>
        <taxon>Verrucomicrobiia</taxon>
        <taxon>Verrucomicrobiales</taxon>
        <taxon>Verrucomicrobiaceae</taxon>
        <taxon>Haloferula</taxon>
    </lineage>
</organism>
<feature type="transmembrane region" description="Helical" evidence="7">
    <location>
        <begin position="418"/>
        <end position="438"/>
    </location>
</feature>
<dbReference type="EC" id="4.1.1.112" evidence="8"/>
<feature type="transmembrane region" description="Helical" evidence="7">
    <location>
        <begin position="390"/>
        <end position="406"/>
    </location>
</feature>